<proteinExistence type="predicted"/>
<feature type="transmembrane region" description="Helical" evidence="5">
    <location>
        <begin position="263"/>
        <end position="286"/>
    </location>
</feature>
<dbReference type="PANTHER" id="PTHR10846:SF8">
    <property type="entry name" value="INNER MEMBRANE PROTEIN YRBG"/>
    <property type="match status" value="1"/>
</dbReference>
<feature type="transmembrane region" description="Helical" evidence="5">
    <location>
        <begin position="119"/>
        <end position="138"/>
    </location>
</feature>
<organism evidence="7 8">
    <name type="scientific">Eiseniibacteriota bacterium</name>
    <dbReference type="NCBI Taxonomy" id="2212470"/>
    <lineage>
        <taxon>Bacteria</taxon>
        <taxon>Candidatus Eiseniibacteriota</taxon>
    </lineage>
</organism>
<dbReference type="GO" id="GO:0008273">
    <property type="term" value="F:calcium, potassium:sodium antiporter activity"/>
    <property type="evidence" value="ECO:0007669"/>
    <property type="project" value="TreeGrafter"/>
</dbReference>
<dbReference type="GO" id="GO:0005886">
    <property type="term" value="C:plasma membrane"/>
    <property type="evidence" value="ECO:0007669"/>
    <property type="project" value="TreeGrafter"/>
</dbReference>
<feature type="domain" description="Sodium/calcium exchanger membrane region" evidence="6">
    <location>
        <begin position="196"/>
        <end position="338"/>
    </location>
</feature>
<feature type="transmembrane region" description="Helical" evidence="5">
    <location>
        <begin position="322"/>
        <end position="341"/>
    </location>
</feature>
<dbReference type="Gene3D" id="1.20.1420.30">
    <property type="entry name" value="NCX, central ion-binding region"/>
    <property type="match status" value="2"/>
</dbReference>
<evidence type="ECO:0000256" key="4">
    <source>
        <dbReference type="ARBA" id="ARBA00023136"/>
    </source>
</evidence>
<evidence type="ECO:0000256" key="2">
    <source>
        <dbReference type="ARBA" id="ARBA00022692"/>
    </source>
</evidence>
<feature type="transmembrane region" description="Helical" evidence="5">
    <location>
        <begin position="87"/>
        <end position="107"/>
    </location>
</feature>
<feature type="transmembrane region" description="Helical" evidence="5">
    <location>
        <begin position="52"/>
        <end position="75"/>
    </location>
</feature>
<gene>
    <name evidence="7" type="ORF">FJY75_01760</name>
</gene>
<dbReference type="InterPro" id="IPR044880">
    <property type="entry name" value="NCX_ion-bd_dom_sf"/>
</dbReference>
<keyword evidence="3 5" id="KW-1133">Transmembrane helix</keyword>
<feature type="transmembrane region" description="Helical" evidence="5">
    <location>
        <begin position="194"/>
        <end position="216"/>
    </location>
</feature>
<evidence type="ECO:0000313" key="7">
    <source>
        <dbReference type="EMBL" id="MBM3316556.1"/>
    </source>
</evidence>
<keyword evidence="2 5" id="KW-0812">Transmembrane</keyword>
<reference evidence="7" key="1">
    <citation type="submission" date="2019-03" db="EMBL/GenBank/DDBJ databases">
        <title>Lake Tanganyika Metagenome-Assembled Genomes (MAGs).</title>
        <authorList>
            <person name="Tran P."/>
        </authorList>
    </citation>
    <scope>NUCLEOTIDE SEQUENCE</scope>
    <source>
        <strain evidence="7">M_DeepCast_400m_m2_100</strain>
    </source>
</reference>
<comment type="subcellular location">
    <subcellularLocation>
        <location evidence="1">Membrane</location>
        <topology evidence="1">Multi-pass membrane protein</topology>
    </subcellularLocation>
</comment>
<dbReference type="GO" id="GO:0005262">
    <property type="term" value="F:calcium channel activity"/>
    <property type="evidence" value="ECO:0007669"/>
    <property type="project" value="TreeGrafter"/>
</dbReference>
<feature type="transmembrane region" description="Helical" evidence="5">
    <location>
        <begin position="12"/>
        <end position="31"/>
    </location>
</feature>
<dbReference type="Pfam" id="PF01699">
    <property type="entry name" value="Na_Ca_ex"/>
    <property type="match status" value="2"/>
</dbReference>
<protein>
    <submittedName>
        <fullName evidence="7">Sodium:calcium antiporter</fullName>
    </submittedName>
</protein>
<name>A0A937X9W4_UNCEI</name>
<dbReference type="InterPro" id="IPR004837">
    <property type="entry name" value="NaCa_Exmemb"/>
</dbReference>
<evidence type="ECO:0000256" key="3">
    <source>
        <dbReference type="ARBA" id="ARBA00022989"/>
    </source>
</evidence>
<feature type="transmembrane region" description="Helical" evidence="5">
    <location>
        <begin position="150"/>
        <end position="168"/>
    </location>
</feature>
<dbReference type="Proteomes" id="UP000748308">
    <property type="component" value="Unassembled WGS sequence"/>
</dbReference>
<dbReference type="AlphaFoldDB" id="A0A937X9W4"/>
<dbReference type="InterPro" id="IPR004481">
    <property type="entry name" value="K/Na/Ca-exchanger"/>
</dbReference>
<dbReference type="GO" id="GO:0006874">
    <property type="term" value="P:intracellular calcium ion homeostasis"/>
    <property type="evidence" value="ECO:0007669"/>
    <property type="project" value="TreeGrafter"/>
</dbReference>
<comment type="caution">
    <text evidence="7">The sequence shown here is derived from an EMBL/GenBank/DDBJ whole genome shotgun (WGS) entry which is preliminary data.</text>
</comment>
<evidence type="ECO:0000259" key="6">
    <source>
        <dbReference type="Pfam" id="PF01699"/>
    </source>
</evidence>
<evidence type="ECO:0000256" key="1">
    <source>
        <dbReference type="ARBA" id="ARBA00004141"/>
    </source>
</evidence>
<evidence type="ECO:0000313" key="8">
    <source>
        <dbReference type="Proteomes" id="UP000748308"/>
    </source>
</evidence>
<evidence type="ECO:0000256" key="5">
    <source>
        <dbReference type="SAM" id="Phobius"/>
    </source>
</evidence>
<feature type="transmembrane region" description="Helical" evidence="5">
    <location>
        <begin position="292"/>
        <end position="310"/>
    </location>
</feature>
<sequence>MEAWLEHIVAALPLWLLFGAVAILILTLSKGAELLVDQAVTLSLRWGVPKMLIGATIVSLGTTLPEASVSVFAAVQGRPGLALGNAVGSIICDTGLILGLAAVWKPLPLVRSVVTRQGWIQQGAGLAMILGCLPFASWRNPFVYGGLFDRWIGFLFLAALVLYLWLSIRWARKDAQSNGPDLEPLQGRAGATGVILRLAGGILLVIVSSWLLIPVVQQMALRLGVPDAVIAATLVAFGTSLPELVTAMTAVRKGHGELAVGNVIGADILNVLFVTGAAAAVTAGGLQAPASFFRLMFPAMLAVLIIFRVGIHFSGPTLRRPFGVLLLAVYAAITILSYGRWAQE</sequence>
<keyword evidence="4 5" id="KW-0472">Membrane</keyword>
<dbReference type="PANTHER" id="PTHR10846">
    <property type="entry name" value="SODIUM/POTASSIUM/CALCIUM EXCHANGER"/>
    <property type="match status" value="1"/>
</dbReference>
<accession>A0A937X9W4</accession>
<dbReference type="EMBL" id="VGIY01000022">
    <property type="protein sequence ID" value="MBM3316556.1"/>
    <property type="molecule type" value="Genomic_DNA"/>
</dbReference>
<feature type="domain" description="Sodium/calcium exchanger membrane region" evidence="6">
    <location>
        <begin position="17"/>
        <end position="168"/>
    </location>
</feature>
<feature type="transmembrane region" description="Helical" evidence="5">
    <location>
        <begin position="228"/>
        <end position="251"/>
    </location>
</feature>